<feature type="region of interest" description="Disordered" evidence="1">
    <location>
        <begin position="20"/>
        <end position="44"/>
    </location>
</feature>
<reference evidence="2" key="1">
    <citation type="submission" date="2013-12" db="EMBL/GenBank/DDBJ databases">
        <authorList>
            <person name="DeBruyn J.M."/>
            <person name="Radosevich M."/>
            <person name="Wommack K.Eric."/>
            <person name="Polson S."/>
            <person name="Hauser L.J."/>
            <person name="Fawaz M.N."/>
            <person name="Korlach J."/>
            <person name="Tsai Y.-C."/>
        </authorList>
    </citation>
    <scope>NUCLEOTIDE SEQUENCE</scope>
    <source>
        <strain evidence="2">KBS708</strain>
    </source>
</reference>
<dbReference type="InParanoid" id="W0RBN2"/>
<organism evidence="2 3">
    <name type="scientific">Gemmatirosa kalamazoonensis</name>
    <dbReference type="NCBI Taxonomy" id="861299"/>
    <lineage>
        <taxon>Bacteria</taxon>
        <taxon>Pseudomonadati</taxon>
        <taxon>Gemmatimonadota</taxon>
        <taxon>Gemmatimonadia</taxon>
        <taxon>Gemmatimonadales</taxon>
        <taxon>Gemmatimonadaceae</taxon>
        <taxon>Gemmatirosa</taxon>
    </lineage>
</organism>
<evidence type="ECO:0000313" key="2">
    <source>
        <dbReference type="EMBL" id="AHG88519.1"/>
    </source>
</evidence>
<dbReference type="AlphaFoldDB" id="W0RBN2"/>
<protein>
    <submittedName>
        <fullName evidence="2">Uncharacterized protein</fullName>
    </submittedName>
</protein>
<dbReference type="Proteomes" id="UP000019151">
    <property type="component" value="Chromosome"/>
</dbReference>
<keyword evidence="3" id="KW-1185">Reference proteome</keyword>
<dbReference type="HOGENOM" id="CLU_1515821_0_0_0"/>
<accession>W0RBN2</accession>
<evidence type="ECO:0000313" key="3">
    <source>
        <dbReference type="Proteomes" id="UP000019151"/>
    </source>
</evidence>
<sequence>MSARRAFILAVLCAACGGDRRPRATDSARPTPATRVVPTSGAAPAPLGEGDFAVGELHEGLDTAAVRRLLGAPDSVKVEDNPYDPGGKLRTWRYRDVAIELADETVYGIALDGPGVATARGLRVGDPADRVRALYGAAAADGDDWEYTDPANPGMHVVRVTVKNGRVAAIYVGSILD</sequence>
<dbReference type="EMBL" id="CP007128">
    <property type="protein sequence ID" value="AHG88519.1"/>
    <property type="molecule type" value="Genomic_DNA"/>
</dbReference>
<name>W0RBN2_9BACT</name>
<evidence type="ECO:0000256" key="1">
    <source>
        <dbReference type="SAM" id="MobiDB-lite"/>
    </source>
</evidence>
<dbReference type="RefSeq" id="WP_025410053.1">
    <property type="nucleotide sequence ID" value="NZ_CP007128.1"/>
</dbReference>
<gene>
    <name evidence="2" type="ORF">J421_0982</name>
</gene>
<dbReference type="KEGG" id="gba:J421_0982"/>
<dbReference type="OrthoDB" id="457235at2"/>
<reference evidence="2" key="2">
    <citation type="journal article" date="2014" name="Genome Announc.">
        <title>Genome Sequence and Methylome of Soil Bacterium Gemmatirosa kalamazoonensis KBS708T, a Member of the Rarely Cultivated Gemmatimonadetes Phylum.</title>
        <authorList>
            <person name="Debruyn J.M."/>
            <person name="Radosevich M."/>
            <person name="Wommack K.E."/>
            <person name="Polson S.W."/>
            <person name="Hauser L.J."/>
            <person name="Fawaz M.N."/>
            <person name="Korlach J."/>
            <person name="Tsai Y.C."/>
        </authorList>
    </citation>
    <scope>NUCLEOTIDE SEQUENCE [LARGE SCALE GENOMIC DNA]</scope>
    <source>
        <strain evidence="2">KBS708</strain>
    </source>
</reference>
<dbReference type="STRING" id="861299.J421_0982"/>
<proteinExistence type="predicted"/>